<proteinExistence type="predicted"/>
<name>A0ABR3VLU3_9PEZI</name>
<dbReference type="Proteomes" id="UP001586593">
    <property type="component" value="Unassembled WGS sequence"/>
</dbReference>
<evidence type="ECO:0000313" key="2">
    <source>
        <dbReference type="EMBL" id="KAL1842865.1"/>
    </source>
</evidence>
<protein>
    <submittedName>
        <fullName evidence="2">Uncharacterized protein</fullName>
    </submittedName>
</protein>
<keyword evidence="3" id="KW-1185">Reference proteome</keyword>
<reference evidence="2 3" key="1">
    <citation type="journal article" date="2024" name="Commun. Biol.">
        <title>Comparative genomic analysis of thermophilic fungi reveals convergent evolutionary adaptations and gene losses.</title>
        <authorList>
            <person name="Steindorff A.S."/>
            <person name="Aguilar-Pontes M.V."/>
            <person name="Robinson A.J."/>
            <person name="Andreopoulos B."/>
            <person name="LaButti K."/>
            <person name="Kuo A."/>
            <person name="Mondo S."/>
            <person name="Riley R."/>
            <person name="Otillar R."/>
            <person name="Haridas S."/>
            <person name="Lipzen A."/>
            <person name="Grimwood J."/>
            <person name="Schmutz J."/>
            <person name="Clum A."/>
            <person name="Reid I.D."/>
            <person name="Moisan M.C."/>
            <person name="Butler G."/>
            <person name="Nguyen T.T.M."/>
            <person name="Dewar K."/>
            <person name="Conant G."/>
            <person name="Drula E."/>
            <person name="Henrissat B."/>
            <person name="Hansel C."/>
            <person name="Singer S."/>
            <person name="Hutchinson M.I."/>
            <person name="de Vries R.P."/>
            <person name="Natvig D.O."/>
            <person name="Powell A.J."/>
            <person name="Tsang A."/>
            <person name="Grigoriev I.V."/>
        </authorList>
    </citation>
    <scope>NUCLEOTIDE SEQUENCE [LARGE SCALE GENOMIC DNA]</scope>
    <source>
        <strain evidence="2 3">ATCC 24622</strain>
    </source>
</reference>
<gene>
    <name evidence="2" type="ORF">VTK73DRAFT_3020</name>
</gene>
<dbReference type="EMBL" id="JAZHXJ010001902">
    <property type="protein sequence ID" value="KAL1842865.1"/>
    <property type="molecule type" value="Genomic_DNA"/>
</dbReference>
<sequence length="232" mass="24984">MSCDSGQMKQPLLHASTHHRLQTPYTPTYVQFVWQDPVCGTSCYGRPTVPVASGPQAMRCLRPILRRTGATGLLAARHGKGCCQTAKGGWRTSSLVFSGPIRLLARAVASSRFLEDPGFPVFAAIPAHRALLAMHLLANNVSQRALNQPDTPFALGRPPPSNSFQRPRLALRARRSIYITSASRGREDGSSRASMGPPCSRTMTHGLPSRLCQCLPGLLETPAPRPAIGLGP</sequence>
<evidence type="ECO:0000313" key="3">
    <source>
        <dbReference type="Proteomes" id="UP001586593"/>
    </source>
</evidence>
<comment type="caution">
    <text evidence="2">The sequence shown here is derived from an EMBL/GenBank/DDBJ whole genome shotgun (WGS) entry which is preliminary data.</text>
</comment>
<evidence type="ECO:0000256" key="1">
    <source>
        <dbReference type="SAM" id="MobiDB-lite"/>
    </source>
</evidence>
<feature type="region of interest" description="Disordered" evidence="1">
    <location>
        <begin position="181"/>
        <end position="202"/>
    </location>
</feature>
<organism evidence="2 3">
    <name type="scientific">Phialemonium thermophilum</name>
    <dbReference type="NCBI Taxonomy" id="223376"/>
    <lineage>
        <taxon>Eukaryota</taxon>
        <taxon>Fungi</taxon>
        <taxon>Dikarya</taxon>
        <taxon>Ascomycota</taxon>
        <taxon>Pezizomycotina</taxon>
        <taxon>Sordariomycetes</taxon>
        <taxon>Sordariomycetidae</taxon>
        <taxon>Cephalothecales</taxon>
        <taxon>Cephalothecaceae</taxon>
        <taxon>Phialemonium</taxon>
    </lineage>
</organism>
<accession>A0ABR3VLU3</accession>